<evidence type="ECO:0000313" key="2">
    <source>
        <dbReference type="Proteomes" id="UP000516013"/>
    </source>
</evidence>
<dbReference type="Proteomes" id="UP000516013">
    <property type="component" value="Chromosome"/>
</dbReference>
<keyword evidence="2" id="KW-1185">Reference proteome</keyword>
<dbReference type="AlphaFoldDB" id="A0A7H0EW91"/>
<dbReference type="KEGG" id="ccur:IAR63_08765"/>
<reference evidence="1 2" key="1">
    <citation type="submission" date="2020-08" db="EMBL/GenBank/DDBJ databases">
        <title>Complete genome sequence of Raphidiopsis curvispora isolated from drinking water reservoir in South Korea.</title>
        <authorList>
            <person name="Jeong J."/>
        </authorList>
    </citation>
    <scope>NUCLEOTIDE SEQUENCE [LARGE SCALE GENOMIC DNA]</scope>
    <source>
        <strain evidence="1 2">GIHE-G1</strain>
    </source>
</reference>
<sequence length="112" mass="12833">MTNHKQNQEDLKDFQWQKVKAANGVMKGDYNRQQFDLEPNSEFSLGMRLGIGGKYLPPSHHKKTPTMMWKILKVLQVLEIFKVFLTAFGQGLRGVIVILSRAFRAYGTNSMS</sequence>
<dbReference type="RefSeq" id="WP_187704986.1">
    <property type="nucleotide sequence ID" value="NZ_CP060822.1"/>
</dbReference>
<protein>
    <submittedName>
        <fullName evidence="1">Uncharacterized protein</fullName>
    </submittedName>
</protein>
<gene>
    <name evidence="1" type="ORF">IAR63_08765</name>
</gene>
<proteinExistence type="predicted"/>
<evidence type="ECO:0000313" key="1">
    <source>
        <dbReference type="EMBL" id="QNP28057.1"/>
    </source>
</evidence>
<organism evidence="1 2">
    <name type="scientific">Cylindrospermopsis curvispora GIHE-G1</name>
    <dbReference type="NCBI Taxonomy" id="2666332"/>
    <lineage>
        <taxon>Bacteria</taxon>
        <taxon>Bacillati</taxon>
        <taxon>Cyanobacteriota</taxon>
        <taxon>Cyanophyceae</taxon>
        <taxon>Nostocales</taxon>
        <taxon>Aphanizomenonaceae</taxon>
        <taxon>Cylindrospermopsis</taxon>
    </lineage>
</organism>
<dbReference type="EMBL" id="CP060822">
    <property type="protein sequence ID" value="QNP28057.1"/>
    <property type="molecule type" value="Genomic_DNA"/>
</dbReference>
<accession>A0A7H0EW91</accession>
<name>A0A7H0EW91_9CYAN</name>